<dbReference type="EMBL" id="ML978283">
    <property type="protein sequence ID" value="KAF2024822.1"/>
    <property type="molecule type" value="Genomic_DNA"/>
</dbReference>
<proteinExistence type="predicted"/>
<comment type="caution">
    <text evidence="1">The sequence shown here is derived from an EMBL/GenBank/DDBJ whole genome shotgun (WGS) entry which is preliminary data.</text>
</comment>
<name>A0A9P4GZI6_9PLEO</name>
<dbReference type="AlphaFoldDB" id="A0A9P4GZI6"/>
<gene>
    <name evidence="1" type="ORF">EK21DRAFT_93762</name>
</gene>
<protein>
    <submittedName>
        <fullName evidence="1">Uncharacterized protein</fullName>
    </submittedName>
</protein>
<reference evidence="1" key="1">
    <citation type="journal article" date="2020" name="Stud. Mycol.">
        <title>101 Dothideomycetes genomes: a test case for predicting lifestyles and emergence of pathogens.</title>
        <authorList>
            <person name="Haridas S."/>
            <person name="Albert R."/>
            <person name="Binder M."/>
            <person name="Bloem J."/>
            <person name="Labutti K."/>
            <person name="Salamov A."/>
            <person name="Andreopoulos B."/>
            <person name="Baker S."/>
            <person name="Barry K."/>
            <person name="Bills G."/>
            <person name="Bluhm B."/>
            <person name="Cannon C."/>
            <person name="Castanera R."/>
            <person name="Culley D."/>
            <person name="Daum C."/>
            <person name="Ezra D."/>
            <person name="Gonzalez J."/>
            <person name="Henrissat B."/>
            <person name="Kuo A."/>
            <person name="Liang C."/>
            <person name="Lipzen A."/>
            <person name="Lutzoni F."/>
            <person name="Magnuson J."/>
            <person name="Mondo S."/>
            <person name="Nolan M."/>
            <person name="Ohm R."/>
            <person name="Pangilinan J."/>
            <person name="Park H.-J."/>
            <person name="Ramirez L."/>
            <person name="Alfaro M."/>
            <person name="Sun H."/>
            <person name="Tritt A."/>
            <person name="Yoshinaga Y."/>
            <person name="Zwiers L.-H."/>
            <person name="Turgeon B."/>
            <person name="Goodwin S."/>
            <person name="Spatafora J."/>
            <person name="Crous P."/>
            <person name="Grigoriev I."/>
        </authorList>
    </citation>
    <scope>NUCLEOTIDE SEQUENCE</scope>
    <source>
        <strain evidence="1">CBS 110217</strain>
    </source>
</reference>
<sequence>MCGLLTLRTGTALNLQCRAAFTDAHPWDVETGMQKLMDNVRDAITEFIRPSGSGRANAIPLSEMSEDERQRIRDDIRRRNHQVQLPNLSDDTLDRLIARKFSNRTYDMRRRRRT</sequence>
<accession>A0A9P4GZI6</accession>
<dbReference type="Proteomes" id="UP000799777">
    <property type="component" value="Unassembled WGS sequence"/>
</dbReference>
<keyword evidence="2" id="KW-1185">Reference proteome</keyword>
<evidence type="ECO:0000313" key="2">
    <source>
        <dbReference type="Proteomes" id="UP000799777"/>
    </source>
</evidence>
<organism evidence="1 2">
    <name type="scientific">Setomelanomma holmii</name>
    <dbReference type="NCBI Taxonomy" id="210430"/>
    <lineage>
        <taxon>Eukaryota</taxon>
        <taxon>Fungi</taxon>
        <taxon>Dikarya</taxon>
        <taxon>Ascomycota</taxon>
        <taxon>Pezizomycotina</taxon>
        <taxon>Dothideomycetes</taxon>
        <taxon>Pleosporomycetidae</taxon>
        <taxon>Pleosporales</taxon>
        <taxon>Pleosporineae</taxon>
        <taxon>Phaeosphaeriaceae</taxon>
        <taxon>Setomelanomma</taxon>
    </lineage>
</organism>
<evidence type="ECO:0000313" key="1">
    <source>
        <dbReference type="EMBL" id="KAF2024822.1"/>
    </source>
</evidence>